<name>A0A183BDE7_9TREM</name>
<dbReference type="EMBL" id="UZAN01068171">
    <property type="protein sequence ID" value="VDP94521.1"/>
    <property type="molecule type" value="Genomic_DNA"/>
</dbReference>
<gene>
    <name evidence="2" type="ORF">ECPE_LOCUS17232</name>
</gene>
<organism evidence="4">
    <name type="scientific">Echinostoma caproni</name>
    <dbReference type="NCBI Taxonomy" id="27848"/>
    <lineage>
        <taxon>Eukaryota</taxon>
        <taxon>Metazoa</taxon>
        <taxon>Spiralia</taxon>
        <taxon>Lophotrochozoa</taxon>
        <taxon>Platyhelminthes</taxon>
        <taxon>Trematoda</taxon>
        <taxon>Digenea</taxon>
        <taxon>Plagiorchiida</taxon>
        <taxon>Echinostomata</taxon>
        <taxon>Echinostomatoidea</taxon>
        <taxon>Echinostomatidae</taxon>
        <taxon>Echinostoma</taxon>
    </lineage>
</organism>
<dbReference type="GO" id="GO:0006412">
    <property type="term" value="P:translation"/>
    <property type="evidence" value="ECO:0007669"/>
    <property type="project" value="TreeGrafter"/>
</dbReference>
<accession>A0A183BDE7</accession>
<dbReference type="PANTHER" id="PTHR10724">
    <property type="entry name" value="30S RIBOSOMAL PROTEIN S1"/>
    <property type="match status" value="1"/>
</dbReference>
<dbReference type="OrthoDB" id="995477at2759"/>
<dbReference type="InterPro" id="IPR023319">
    <property type="entry name" value="Tex-like_HTH_dom_sf"/>
</dbReference>
<reference evidence="4" key="1">
    <citation type="submission" date="2016-06" db="UniProtKB">
        <authorList>
            <consortium name="WormBaseParasite"/>
        </authorList>
    </citation>
    <scope>IDENTIFICATION</scope>
</reference>
<dbReference type="GO" id="GO:0003735">
    <property type="term" value="F:structural constituent of ribosome"/>
    <property type="evidence" value="ECO:0007669"/>
    <property type="project" value="TreeGrafter"/>
</dbReference>
<dbReference type="WBParaSite" id="ECPE_0001727701-mRNA-1">
    <property type="protein sequence ID" value="ECPE_0001727701-mRNA-1"/>
    <property type="gene ID" value="ECPE_0001727701"/>
</dbReference>
<dbReference type="Pfam" id="PF09371">
    <property type="entry name" value="Tex_N"/>
    <property type="match status" value="1"/>
</dbReference>
<protein>
    <submittedName>
        <fullName evidence="4">Tex_N domain-containing protein</fullName>
    </submittedName>
</protein>
<dbReference type="Gene3D" id="1.10.10.650">
    <property type="entry name" value="RuvA domain 2-like"/>
    <property type="match status" value="1"/>
</dbReference>
<proteinExistence type="predicted"/>
<dbReference type="FunFam" id="1.10.10.650:FF:000001">
    <property type="entry name" value="S1 RNA-binding domain 1"/>
    <property type="match status" value="1"/>
</dbReference>
<dbReference type="Proteomes" id="UP000272942">
    <property type="component" value="Unassembled WGS sequence"/>
</dbReference>
<sequence>MKVYSFQNQVRLTMSTTYKKEPRVVDMIDLTGEVAEAAKVDPAVASCVISMFDEGFTVPFIARYRKEVTGGMEPQVLHRLREKMNECKLLIEKIDKSFTYLNKKGLLTEDLSKQLLKCKTVNEVEFITEPLKAKGPRTLSAKAKAANLESLAHEVLFSGRFVDIPRRAPPEARKAFPTGPDLEAAVSHIIADVFAKDLDLIRHAEQL</sequence>
<keyword evidence="3" id="KW-1185">Reference proteome</keyword>
<dbReference type="InterPro" id="IPR050437">
    <property type="entry name" value="Ribos_protein_bS1-like"/>
</dbReference>
<dbReference type="InterPro" id="IPR018974">
    <property type="entry name" value="Tex-like_N"/>
</dbReference>
<evidence type="ECO:0000259" key="1">
    <source>
        <dbReference type="Pfam" id="PF09371"/>
    </source>
</evidence>
<evidence type="ECO:0000313" key="4">
    <source>
        <dbReference type="WBParaSite" id="ECPE_0001727701-mRNA-1"/>
    </source>
</evidence>
<feature type="domain" description="Tex-like protein N-terminal" evidence="1">
    <location>
        <begin position="32"/>
        <end position="94"/>
    </location>
</feature>
<dbReference type="GO" id="GO:0003729">
    <property type="term" value="F:mRNA binding"/>
    <property type="evidence" value="ECO:0007669"/>
    <property type="project" value="TreeGrafter"/>
</dbReference>
<dbReference type="SUPFAM" id="SSF158832">
    <property type="entry name" value="Tex N-terminal region-like"/>
    <property type="match status" value="1"/>
</dbReference>
<reference evidence="2 3" key="2">
    <citation type="submission" date="2018-11" db="EMBL/GenBank/DDBJ databases">
        <authorList>
            <consortium name="Pathogen Informatics"/>
        </authorList>
    </citation>
    <scope>NUCLEOTIDE SEQUENCE [LARGE SCALE GENOMIC DNA]</scope>
    <source>
        <strain evidence="2 3">Egypt</strain>
    </source>
</reference>
<dbReference type="AlphaFoldDB" id="A0A183BDE7"/>
<evidence type="ECO:0000313" key="3">
    <source>
        <dbReference type="Proteomes" id="UP000272942"/>
    </source>
</evidence>
<evidence type="ECO:0000313" key="2">
    <source>
        <dbReference type="EMBL" id="VDP94521.1"/>
    </source>
</evidence>